<organism evidence="4 5">
    <name type="scientific">Ruficoccus amylovorans</name>
    <dbReference type="NCBI Taxonomy" id="1804625"/>
    <lineage>
        <taxon>Bacteria</taxon>
        <taxon>Pseudomonadati</taxon>
        <taxon>Verrucomicrobiota</taxon>
        <taxon>Opitutia</taxon>
        <taxon>Puniceicoccales</taxon>
        <taxon>Cerasicoccaceae</taxon>
        <taxon>Ruficoccus</taxon>
    </lineage>
</organism>
<evidence type="ECO:0000256" key="2">
    <source>
        <dbReference type="SAM" id="SignalP"/>
    </source>
</evidence>
<keyword evidence="1" id="KW-0812">Transmembrane</keyword>
<dbReference type="Proteomes" id="UP000546464">
    <property type="component" value="Unassembled WGS sequence"/>
</dbReference>
<keyword evidence="2" id="KW-0732">Signal</keyword>
<protein>
    <submittedName>
        <fullName evidence="4">PEP-CTERM sorting domain-containing protein</fullName>
    </submittedName>
</protein>
<feature type="domain" description="Ice-binding protein C-terminal" evidence="3">
    <location>
        <begin position="487"/>
        <end position="510"/>
    </location>
</feature>
<comment type="caution">
    <text evidence="4">The sequence shown here is derived from an EMBL/GenBank/DDBJ whole genome shotgun (WGS) entry which is preliminary data.</text>
</comment>
<dbReference type="InterPro" id="IPR013424">
    <property type="entry name" value="Ice-binding_C"/>
</dbReference>
<reference evidence="4 5" key="1">
    <citation type="submission" date="2020-07" db="EMBL/GenBank/DDBJ databases">
        <authorList>
            <person name="Feng X."/>
        </authorList>
    </citation>
    <scope>NUCLEOTIDE SEQUENCE [LARGE SCALE GENOMIC DNA]</scope>
    <source>
        <strain evidence="4 5">JCM31066</strain>
    </source>
</reference>
<feature type="signal peptide" evidence="2">
    <location>
        <begin position="1"/>
        <end position="19"/>
    </location>
</feature>
<keyword evidence="5" id="KW-1185">Reference proteome</keyword>
<keyword evidence="1" id="KW-1133">Transmembrane helix</keyword>
<sequence>MKKIILLSLAACATLSSYAATFNLWGVHDAIIDVDDSGTVTAIIGANDNYHWDKGGSGSAAWDNRTGMKAFLSTAEFNGTTVGTALTSLDWTMLNTGASDDNLYFNIVVTDGQGGYAILSPRTYSRTDTGYKPGNASYQYRVNEATANWAGPTGTVDWADIQDLVIASGGFADAPDTLTGAAQYQGDPVYQDSNWSDWASAYGAAGAADDGLIITIGQSIWYGQSPMIQLSDIMVNGEASSFNKTGNDTVEVIPETGGNESYSASTPGEKVTAVASKDSSMTSLTVTGGSGSTVFQFMNNALLTMDGGSGSAEVGEGATMTGEGSLAGDLTVSNGGILRGSISIIGNTTLGAGSIFAPGFSPGATYNDGNLTVQDGATVEFEVEGLAEATGTFENPTVGQYDQLFYSGDVDIQDGATVEIAPYAGFAFTEVGEILNLIYAEGSITVGENVTVQGTGAYAGYTFGLSVGTDTFDGNIYNVLQAELLNVPEPATYALIAAIGALGLAVIRRRRQS</sequence>
<gene>
    <name evidence="4" type="ORF">H5P28_06985</name>
</gene>
<dbReference type="RefSeq" id="WP_185674988.1">
    <property type="nucleotide sequence ID" value="NZ_JACHVB010000020.1"/>
</dbReference>
<evidence type="ECO:0000313" key="4">
    <source>
        <dbReference type="EMBL" id="MBC2594003.1"/>
    </source>
</evidence>
<accession>A0A842HC11</accession>
<keyword evidence="1" id="KW-0472">Membrane</keyword>
<dbReference type="EMBL" id="JACHVB010000020">
    <property type="protein sequence ID" value="MBC2594003.1"/>
    <property type="molecule type" value="Genomic_DNA"/>
</dbReference>
<feature type="chain" id="PRO_5032837907" evidence="2">
    <location>
        <begin position="20"/>
        <end position="513"/>
    </location>
</feature>
<feature type="transmembrane region" description="Helical" evidence="1">
    <location>
        <begin position="490"/>
        <end position="507"/>
    </location>
</feature>
<proteinExistence type="predicted"/>
<name>A0A842HC11_9BACT</name>
<evidence type="ECO:0000256" key="1">
    <source>
        <dbReference type="SAM" id="Phobius"/>
    </source>
</evidence>
<dbReference type="AlphaFoldDB" id="A0A842HC11"/>
<evidence type="ECO:0000313" key="5">
    <source>
        <dbReference type="Proteomes" id="UP000546464"/>
    </source>
</evidence>
<dbReference type="NCBIfam" id="TIGR02595">
    <property type="entry name" value="PEP_CTERM"/>
    <property type="match status" value="1"/>
</dbReference>
<evidence type="ECO:0000259" key="3">
    <source>
        <dbReference type="Pfam" id="PF07589"/>
    </source>
</evidence>
<dbReference type="Pfam" id="PF07589">
    <property type="entry name" value="PEP-CTERM"/>
    <property type="match status" value="1"/>
</dbReference>